<dbReference type="RefSeq" id="WP_177245192.1">
    <property type="nucleotide sequence ID" value="NZ_FOQY01000013.1"/>
</dbReference>
<evidence type="ECO:0000256" key="1">
    <source>
        <dbReference type="SAM" id="MobiDB-lite"/>
    </source>
</evidence>
<dbReference type="EMBL" id="FOQY01000013">
    <property type="protein sequence ID" value="SFJ89610.1"/>
    <property type="molecule type" value="Genomic_DNA"/>
</dbReference>
<keyword evidence="3" id="KW-1185">Reference proteome</keyword>
<dbReference type="GeneID" id="96304128"/>
<reference evidence="3" key="1">
    <citation type="submission" date="2016-10" db="EMBL/GenBank/DDBJ databases">
        <authorList>
            <person name="Varghese N."/>
            <person name="Submissions S."/>
        </authorList>
    </citation>
    <scope>NUCLEOTIDE SEQUENCE [LARGE SCALE GENOMIC DNA]</scope>
    <source>
        <strain evidence="3">CGMCC 4.2126</strain>
    </source>
</reference>
<evidence type="ECO:0000313" key="3">
    <source>
        <dbReference type="Proteomes" id="UP000199111"/>
    </source>
</evidence>
<gene>
    <name evidence="2" type="ORF">SAMN05216275_113203</name>
</gene>
<sequence>MHVRRAGIRVVHGKHSFTPVGPAGPGKGATATRQLRDPNARDEGDEVFDEDDSR</sequence>
<accession>A0A1I3V3C5</accession>
<dbReference type="Proteomes" id="UP000199111">
    <property type="component" value="Unassembled WGS sequence"/>
</dbReference>
<feature type="compositionally biased region" description="Basic residues" evidence="1">
    <location>
        <begin position="1"/>
        <end position="15"/>
    </location>
</feature>
<evidence type="ECO:0000313" key="2">
    <source>
        <dbReference type="EMBL" id="SFJ89610.1"/>
    </source>
</evidence>
<proteinExistence type="predicted"/>
<feature type="compositionally biased region" description="Acidic residues" evidence="1">
    <location>
        <begin position="43"/>
        <end position="54"/>
    </location>
</feature>
<protein>
    <submittedName>
        <fullName evidence="2">Uncharacterized protein</fullName>
    </submittedName>
</protein>
<feature type="region of interest" description="Disordered" evidence="1">
    <location>
        <begin position="1"/>
        <end position="54"/>
    </location>
</feature>
<organism evidence="2 3">
    <name type="scientific">Streptosporangium canum</name>
    <dbReference type="NCBI Taxonomy" id="324952"/>
    <lineage>
        <taxon>Bacteria</taxon>
        <taxon>Bacillati</taxon>
        <taxon>Actinomycetota</taxon>
        <taxon>Actinomycetes</taxon>
        <taxon>Streptosporangiales</taxon>
        <taxon>Streptosporangiaceae</taxon>
        <taxon>Streptosporangium</taxon>
    </lineage>
</organism>
<dbReference type="AlphaFoldDB" id="A0A1I3V3C5"/>
<name>A0A1I3V3C5_9ACTN</name>